<dbReference type="PANTHER" id="PTHR11586">
    <property type="entry name" value="TRNA-AMINOACYLATION COFACTOR ARC1 FAMILY MEMBER"/>
    <property type="match status" value="1"/>
</dbReference>
<dbReference type="InterPro" id="IPR051270">
    <property type="entry name" value="Tyrosine-tRNA_ligase_regulator"/>
</dbReference>
<reference evidence="5 6" key="1">
    <citation type="journal article" date="2019" name="G3 (Bethesda)">
        <title>Sequencing of a Wild Apple (Malus baccata) Genome Unravels the Differences Between Cultivated and Wild Apple Species Regarding Disease Resistance and Cold Tolerance.</title>
        <authorList>
            <person name="Chen X."/>
        </authorList>
    </citation>
    <scope>NUCLEOTIDE SEQUENCE [LARGE SCALE GENOMIC DNA]</scope>
    <source>
        <strain evidence="6">cv. Shandingzi</strain>
        <tissue evidence="5">Leaves</tissue>
    </source>
</reference>
<organism evidence="5 6">
    <name type="scientific">Malus baccata</name>
    <name type="common">Siberian crab apple</name>
    <name type="synonym">Pyrus baccata</name>
    <dbReference type="NCBI Taxonomy" id="106549"/>
    <lineage>
        <taxon>Eukaryota</taxon>
        <taxon>Viridiplantae</taxon>
        <taxon>Streptophyta</taxon>
        <taxon>Embryophyta</taxon>
        <taxon>Tracheophyta</taxon>
        <taxon>Spermatophyta</taxon>
        <taxon>Magnoliopsida</taxon>
        <taxon>eudicotyledons</taxon>
        <taxon>Gunneridae</taxon>
        <taxon>Pentapetalae</taxon>
        <taxon>rosids</taxon>
        <taxon>fabids</taxon>
        <taxon>Rosales</taxon>
        <taxon>Rosaceae</taxon>
        <taxon>Amygdaloideae</taxon>
        <taxon>Maleae</taxon>
        <taxon>Malus</taxon>
    </lineage>
</organism>
<evidence type="ECO:0000256" key="1">
    <source>
        <dbReference type="ARBA" id="ARBA00022555"/>
    </source>
</evidence>
<name>A0A540MXP4_MALBA</name>
<protein>
    <recommendedName>
        <fullName evidence="4">tRNA-binding domain-containing protein</fullName>
    </recommendedName>
</protein>
<comment type="caution">
    <text evidence="5">The sequence shown here is derived from an EMBL/GenBank/DDBJ whole genome shotgun (WGS) entry which is preliminary data.</text>
</comment>
<evidence type="ECO:0000313" key="5">
    <source>
        <dbReference type="EMBL" id="TQE03575.1"/>
    </source>
</evidence>
<dbReference type="EMBL" id="VIEB01000153">
    <property type="protein sequence ID" value="TQE03575.1"/>
    <property type="molecule type" value="Genomic_DNA"/>
</dbReference>
<feature type="domain" description="TRNA-binding" evidence="4">
    <location>
        <begin position="1"/>
        <end position="53"/>
    </location>
</feature>
<dbReference type="InterPro" id="IPR002547">
    <property type="entry name" value="tRNA-bd_dom"/>
</dbReference>
<accession>A0A540MXP4</accession>
<evidence type="ECO:0000256" key="2">
    <source>
        <dbReference type="ARBA" id="ARBA00022884"/>
    </source>
</evidence>
<dbReference type="STRING" id="106549.A0A540MXP4"/>
<dbReference type="Proteomes" id="UP000315295">
    <property type="component" value="Unassembled WGS sequence"/>
</dbReference>
<dbReference type="GO" id="GO:0000049">
    <property type="term" value="F:tRNA binding"/>
    <property type="evidence" value="ECO:0007669"/>
    <property type="project" value="UniProtKB-UniRule"/>
</dbReference>
<sequence length="116" mass="12588">MQNRKVCVLCNLKPANMRGIKSEAMVLAASNSDHTTVELVEPPEGAQVGERVTFPGFVGEPDEILNPKKKVWETLQVDLHTNTELVECYKDISLTASAGVCTVFSIAGGSIKQKDN</sequence>
<evidence type="ECO:0000256" key="3">
    <source>
        <dbReference type="PROSITE-ProRule" id="PRU00209"/>
    </source>
</evidence>
<proteinExistence type="predicted"/>
<keyword evidence="6" id="KW-1185">Reference proteome</keyword>
<dbReference type="Gene3D" id="2.40.50.140">
    <property type="entry name" value="Nucleic acid-binding proteins"/>
    <property type="match status" value="1"/>
</dbReference>
<evidence type="ECO:0000313" key="6">
    <source>
        <dbReference type="Proteomes" id="UP000315295"/>
    </source>
</evidence>
<keyword evidence="1 3" id="KW-0820">tRNA-binding</keyword>
<dbReference type="SUPFAM" id="SSF50249">
    <property type="entry name" value="Nucleic acid-binding proteins"/>
    <property type="match status" value="1"/>
</dbReference>
<dbReference type="PANTHER" id="PTHR11586:SF33">
    <property type="entry name" value="AMINOACYL TRNA SYNTHASE COMPLEX-INTERACTING MULTIFUNCTIONAL PROTEIN 1"/>
    <property type="match status" value="1"/>
</dbReference>
<dbReference type="PROSITE" id="PS50886">
    <property type="entry name" value="TRBD"/>
    <property type="match status" value="1"/>
</dbReference>
<dbReference type="Pfam" id="PF01588">
    <property type="entry name" value="tRNA_bind"/>
    <property type="match status" value="1"/>
</dbReference>
<dbReference type="InterPro" id="IPR012340">
    <property type="entry name" value="NA-bd_OB-fold"/>
</dbReference>
<evidence type="ECO:0000259" key="4">
    <source>
        <dbReference type="PROSITE" id="PS50886"/>
    </source>
</evidence>
<dbReference type="AlphaFoldDB" id="A0A540MXP4"/>
<gene>
    <name evidence="5" type="ORF">C1H46_010890</name>
</gene>
<keyword evidence="2 3" id="KW-0694">RNA-binding</keyword>